<proteinExistence type="predicted"/>
<evidence type="ECO:0000313" key="2">
    <source>
        <dbReference type="EMBL" id="QBP14197.1"/>
    </source>
</evidence>
<dbReference type="AlphaFoldDB" id="A0A482J3L1"/>
<dbReference type="Gene3D" id="3.30.1340.30">
    <property type="match status" value="1"/>
</dbReference>
<protein>
    <submittedName>
        <fullName evidence="2">BON domain-containing protein</fullName>
    </submittedName>
</protein>
<sequence length="60" mass="6406">MDCSRSHGNRKPYLSLFAGGGIIKVSGSVPSQAQHDIALETIRSVDGVRSIHDSLKVASR</sequence>
<feature type="domain" description="BON" evidence="1">
    <location>
        <begin position="1"/>
        <end position="59"/>
    </location>
</feature>
<name>A0A482J3L1_9BURK</name>
<evidence type="ECO:0000313" key="3">
    <source>
        <dbReference type="Proteomes" id="UP000253772"/>
    </source>
</evidence>
<dbReference type="Proteomes" id="UP000253772">
    <property type="component" value="Chromosome c2"/>
</dbReference>
<dbReference type="InterPro" id="IPR007055">
    <property type="entry name" value="BON_dom"/>
</dbReference>
<dbReference type="Pfam" id="PF04972">
    <property type="entry name" value="BON"/>
    <property type="match status" value="1"/>
</dbReference>
<organism evidence="2 3">
    <name type="scientific">Cupriavidus metallidurans</name>
    <dbReference type="NCBI Taxonomy" id="119219"/>
    <lineage>
        <taxon>Bacteria</taxon>
        <taxon>Pseudomonadati</taxon>
        <taxon>Pseudomonadota</taxon>
        <taxon>Betaproteobacteria</taxon>
        <taxon>Burkholderiales</taxon>
        <taxon>Burkholderiaceae</taxon>
        <taxon>Cupriavidus</taxon>
    </lineage>
</organism>
<gene>
    <name evidence="2" type="ORF">DDF84_027310</name>
</gene>
<dbReference type="PROSITE" id="PS50914">
    <property type="entry name" value="BON"/>
    <property type="match status" value="1"/>
</dbReference>
<dbReference type="RefSeq" id="WP_111733966.1">
    <property type="nucleotide sequence ID" value="NZ_JBNNIJ010000001.1"/>
</dbReference>
<accession>A0A482J3L1</accession>
<reference evidence="2 3" key="1">
    <citation type="submission" date="2019-03" db="EMBL/GenBank/DDBJ databases">
        <title>Comparative insights into the high quality Complete genome sequence of highly metal resistant Cupriavidus metallidurans strain BS1 isolated from a gold-copper mine.</title>
        <authorList>
            <person name="Mazhar H.S."/>
            <person name="Rensing C."/>
        </authorList>
    </citation>
    <scope>NUCLEOTIDE SEQUENCE [LARGE SCALE GENOMIC DNA]</scope>
    <source>
        <strain evidence="2 3">BS1</strain>
    </source>
</reference>
<evidence type="ECO:0000259" key="1">
    <source>
        <dbReference type="PROSITE" id="PS50914"/>
    </source>
</evidence>
<dbReference type="EMBL" id="CP037901">
    <property type="protein sequence ID" value="QBP14197.1"/>
    <property type="molecule type" value="Genomic_DNA"/>
</dbReference>
<dbReference type="OrthoDB" id="8965573at2"/>